<dbReference type="InterPro" id="IPR011763">
    <property type="entry name" value="COA_CT_C"/>
</dbReference>
<dbReference type="PROSITE" id="PS50980">
    <property type="entry name" value="COA_CT_NTER"/>
    <property type="match status" value="1"/>
</dbReference>
<dbReference type="PANTHER" id="PTHR43842">
    <property type="entry name" value="PROPIONYL-COA CARBOXYLASE BETA CHAIN"/>
    <property type="match status" value="1"/>
</dbReference>
<evidence type="ECO:0000313" key="4">
    <source>
        <dbReference type="EMBL" id="SVA69044.1"/>
    </source>
</evidence>
<evidence type="ECO:0000259" key="2">
    <source>
        <dbReference type="PROSITE" id="PS50980"/>
    </source>
</evidence>
<accession>A0A381XW86</accession>
<dbReference type="PROSITE" id="PS50989">
    <property type="entry name" value="COA_CT_CTER"/>
    <property type="match status" value="1"/>
</dbReference>
<evidence type="ECO:0000259" key="3">
    <source>
        <dbReference type="PROSITE" id="PS50989"/>
    </source>
</evidence>
<evidence type="ECO:0000256" key="1">
    <source>
        <dbReference type="SAM" id="MobiDB-lite"/>
    </source>
</evidence>
<gene>
    <name evidence="4" type="ORF">METZ01_LOCUS121898</name>
</gene>
<reference evidence="4" key="1">
    <citation type="submission" date="2018-05" db="EMBL/GenBank/DDBJ databases">
        <authorList>
            <person name="Lanie J.A."/>
            <person name="Ng W.-L."/>
            <person name="Kazmierczak K.M."/>
            <person name="Andrzejewski T.M."/>
            <person name="Davidsen T.M."/>
            <person name="Wayne K.J."/>
            <person name="Tettelin H."/>
            <person name="Glass J.I."/>
            <person name="Rusch D."/>
            <person name="Podicherti R."/>
            <person name="Tsui H.-C.T."/>
            <person name="Winkler M.E."/>
        </authorList>
    </citation>
    <scope>NUCLEOTIDE SEQUENCE</scope>
</reference>
<sequence>MGGEEKVQRQHDRGKLDVRQRIEALLDAGSFHEIGKIAGTPTYDGEGNLADLRASNFVFGRGRIDDRTVVVAADDFTVRGGAADASIITKQIAAEQMALELRLPLIRLIDGTGGGGSVKTLDSDPKKQSENSTGASGRGARTYVPANPGWEHVVANLATVPVVALCLGPVAGLGAARAVSSHYSVMVRGLSQLFVAGPPVVNRLGLEEVDKEGLGGSSIHTRNGAVDDEVASEEEAFESARRFLSYLPSSVHELPERGPATDDPQRTDDSLLDVVPRDRRQVYRMRDILESVLDQGSFFEMGARFGRSAITGLARLDGWPVAVLAGDPYHYGGGWTAAASQKVTRFVDLAETFHLPVVHLVDNPGFVIGSEAERAATIRHGSRALAAVYQATVPWCSVLVRKAFGVAGAAHSAAHRFQYRYAWPSGDWGSLPVEGGVEAAYRSDLEQSEDPEGLLAEITERLNRVRSPFRTAEAFLVEEIIDPRETRPLLCEFANLAAPLRTTGPSGFGYRP</sequence>
<evidence type="ECO:0008006" key="5">
    <source>
        <dbReference type="Google" id="ProtNLM"/>
    </source>
</evidence>
<organism evidence="4">
    <name type="scientific">marine metagenome</name>
    <dbReference type="NCBI Taxonomy" id="408172"/>
    <lineage>
        <taxon>unclassified sequences</taxon>
        <taxon>metagenomes</taxon>
        <taxon>ecological metagenomes</taxon>
    </lineage>
</organism>
<dbReference type="InterPro" id="IPR029045">
    <property type="entry name" value="ClpP/crotonase-like_dom_sf"/>
</dbReference>
<dbReference type="Gene3D" id="3.90.226.10">
    <property type="entry name" value="2-enoyl-CoA Hydratase, Chain A, domain 1"/>
    <property type="match status" value="2"/>
</dbReference>
<dbReference type="GO" id="GO:0004658">
    <property type="term" value="F:propionyl-CoA carboxylase activity"/>
    <property type="evidence" value="ECO:0007669"/>
    <property type="project" value="TreeGrafter"/>
</dbReference>
<protein>
    <recommendedName>
        <fullName evidence="5">CoA carboxyltransferase C-terminal domain-containing protein</fullName>
    </recommendedName>
</protein>
<dbReference type="SUPFAM" id="SSF52096">
    <property type="entry name" value="ClpP/crotonase"/>
    <property type="match status" value="2"/>
</dbReference>
<feature type="region of interest" description="Disordered" evidence="1">
    <location>
        <begin position="116"/>
        <end position="140"/>
    </location>
</feature>
<dbReference type="InterPro" id="IPR051047">
    <property type="entry name" value="AccD/PCCB"/>
</dbReference>
<proteinExistence type="predicted"/>
<name>A0A381XW86_9ZZZZ</name>
<dbReference type="InterPro" id="IPR011762">
    <property type="entry name" value="COA_CT_N"/>
</dbReference>
<dbReference type="AlphaFoldDB" id="A0A381XW86"/>
<dbReference type="Pfam" id="PF01039">
    <property type="entry name" value="Carboxyl_trans"/>
    <property type="match status" value="1"/>
</dbReference>
<feature type="domain" description="CoA carboxyltransferase N-terminal" evidence="2">
    <location>
        <begin position="1"/>
        <end position="260"/>
    </location>
</feature>
<dbReference type="PANTHER" id="PTHR43842:SF2">
    <property type="entry name" value="PROPIONYL-COA CARBOXYLASE BETA CHAIN, MITOCHONDRIAL"/>
    <property type="match status" value="1"/>
</dbReference>
<dbReference type="InterPro" id="IPR034733">
    <property type="entry name" value="AcCoA_carboxyl_beta"/>
</dbReference>
<feature type="domain" description="CoA carboxyltransferase C-terminal" evidence="3">
    <location>
        <begin position="267"/>
        <end position="502"/>
    </location>
</feature>
<dbReference type="EMBL" id="UINC01016610">
    <property type="protein sequence ID" value="SVA69044.1"/>
    <property type="molecule type" value="Genomic_DNA"/>
</dbReference>